<protein>
    <submittedName>
        <fullName evidence="4">PfkB family carbohydrate kinase</fullName>
    </submittedName>
</protein>
<dbReference type="Proteomes" id="UP001491552">
    <property type="component" value="Unassembled WGS sequence"/>
</dbReference>
<sequence length="360" mass="38094">MTQRERQILQWIEADPMISQEALAERAGITRSSVAVHISNLMKKGYIAGKGYVLRSGTYAAVVGGVNVDIGGQSYAPLVARDSNPGRVRISLGGVGRNIAHNMSLLGVDVRLLTAFGDDLHAQRVAASCGELGIDISHALQVPGGTTSTYLFLNDVDGDMALGLSDMDICERITPAYLASNLSLLNNAQVIVADTNIPAESLQYLVTHCTPPVFVDPVSTAKARKVQPVLGRVHTLKPNRIEAELLSGVQITDEASLRLAASRLLETGLHRVFISLGTQGVFAADQKEMLMQPCLPAQMRNATGAGDAFMAALAWAYLEGTALAETARAAEAAAAIAIEGEETINSAMSADAVRSRMAAK</sequence>
<dbReference type="Pfam" id="PF00294">
    <property type="entry name" value="PfkB"/>
    <property type="match status" value="1"/>
</dbReference>
<dbReference type="InterPro" id="IPR036388">
    <property type="entry name" value="WH-like_DNA-bd_sf"/>
</dbReference>
<dbReference type="Pfam" id="PF13412">
    <property type="entry name" value="HTH_24"/>
    <property type="match status" value="1"/>
</dbReference>
<accession>A0ABV1G422</accession>
<gene>
    <name evidence="4" type="ORF">WMO66_02650</name>
</gene>
<name>A0ABV1G422_9FIRM</name>
<evidence type="ECO:0000256" key="1">
    <source>
        <dbReference type="ARBA" id="ARBA00022679"/>
    </source>
</evidence>
<dbReference type="GO" id="GO:0016301">
    <property type="term" value="F:kinase activity"/>
    <property type="evidence" value="ECO:0007669"/>
    <property type="project" value="UniProtKB-KW"/>
</dbReference>
<dbReference type="PROSITE" id="PS00583">
    <property type="entry name" value="PFKB_KINASES_1"/>
    <property type="match status" value="1"/>
</dbReference>
<dbReference type="SUPFAM" id="SSF46785">
    <property type="entry name" value="Winged helix' DNA-binding domain"/>
    <property type="match status" value="1"/>
</dbReference>
<dbReference type="InterPro" id="IPR029056">
    <property type="entry name" value="Ribokinase-like"/>
</dbReference>
<keyword evidence="2 4" id="KW-0418">Kinase</keyword>
<dbReference type="RefSeq" id="WP_349134861.1">
    <property type="nucleotide sequence ID" value="NZ_JBBMFF010000127.1"/>
</dbReference>
<dbReference type="CDD" id="cd01941">
    <property type="entry name" value="YeiC_kinase_like"/>
    <property type="match status" value="1"/>
</dbReference>
<organism evidence="4 5">
    <name type="scientific">Faecousia intestinalis</name>
    <dbReference type="NCBI Taxonomy" id="3133167"/>
    <lineage>
        <taxon>Bacteria</taxon>
        <taxon>Bacillati</taxon>
        <taxon>Bacillota</taxon>
        <taxon>Clostridia</taxon>
        <taxon>Eubacteriales</taxon>
        <taxon>Oscillospiraceae</taxon>
        <taxon>Faecousia</taxon>
    </lineage>
</organism>
<keyword evidence="1" id="KW-0808">Transferase</keyword>
<evidence type="ECO:0000256" key="2">
    <source>
        <dbReference type="ARBA" id="ARBA00022777"/>
    </source>
</evidence>
<reference evidence="4 5" key="1">
    <citation type="submission" date="2024-03" db="EMBL/GenBank/DDBJ databases">
        <title>Human intestinal bacterial collection.</title>
        <authorList>
            <person name="Pauvert C."/>
            <person name="Hitch T.C.A."/>
            <person name="Clavel T."/>
        </authorList>
    </citation>
    <scope>NUCLEOTIDE SEQUENCE [LARGE SCALE GENOMIC DNA]</scope>
    <source>
        <strain evidence="4 5">CLA-AA-H192</strain>
    </source>
</reference>
<dbReference type="PANTHER" id="PTHR10584">
    <property type="entry name" value="SUGAR KINASE"/>
    <property type="match status" value="1"/>
</dbReference>
<evidence type="ECO:0000313" key="5">
    <source>
        <dbReference type="Proteomes" id="UP001491552"/>
    </source>
</evidence>
<feature type="domain" description="Carbohydrate kinase PfkB" evidence="3">
    <location>
        <begin position="59"/>
        <end position="346"/>
    </location>
</feature>
<proteinExistence type="predicted"/>
<keyword evidence="5" id="KW-1185">Reference proteome</keyword>
<dbReference type="Gene3D" id="3.40.1190.20">
    <property type="match status" value="1"/>
</dbReference>
<dbReference type="InterPro" id="IPR002173">
    <property type="entry name" value="Carboh/pur_kinase_PfkB_CS"/>
</dbReference>
<dbReference type="EMBL" id="JBBMFF010000127">
    <property type="protein sequence ID" value="MEQ2510156.1"/>
    <property type="molecule type" value="Genomic_DNA"/>
</dbReference>
<dbReference type="PANTHER" id="PTHR10584:SF167">
    <property type="entry name" value="PFKB DOMAIN PROTEIN"/>
    <property type="match status" value="1"/>
</dbReference>
<dbReference type="SUPFAM" id="SSF53613">
    <property type="entry name" value="Ribokinase-like"/>
    <property type="match status" value="1"/>
</dbReference>
<dbReference type="InterPro" id="IPR036390">
    <property type="entry name" value="WH_DNA-bd_sf"/>
</dbReference>
<comment type="caution">
    <text evidence="4">The sequence shown here is derived from an EMBL/GenBank/DDBJ whole genome shotgun (WGS) entry which is preliminary data.</text>
</comment>
<evidence type="ECO:0000259" key="3">
    <source>
        <dbReference type="Pfam" id="PF00294"/>
    </source>
</evidence>
<dbReference type="Gene3D" id="1.10.10.10">
    <property type="entry name" value="Winged helix-like DNA-binding domain superfamily/Winged helix DNA-binding domain"/>
    <property type="match status" value="1"/>
</dbReference>
<evidence type="ECO:0000313" key="4">
    <source>
        <dbReference type="EMBL" id="MEQ2510156.1"/>
    </source>
</evidence>
<dbReference type="InterPro" id="IPR011611">
    <property type="entry name" value="PfkB_dom"/>
</dbReference>